<evidence type="ECO:0000256" key="5">
    <source>
        <dbReference type="ARBA" id="ARBA00022833"/>
    </source>
</evidence>
<dbReference type="Pfam" id="PF01435">
    <property type="entry name" value="Peptidase_M48"/>
    <property type="match status" value="1"/>
</dbReference>
<evidence type="ECO:0000256" key="1">
    <source>
        <dbReference type="ARBA" id="ARBA00001947"/>
    </source>
</evidence>
<protein>
    <recommendedName>
        <fullName evidence="7">Peptidase M48 domain-containing protein</fullName>
    </recommendedName>
</protein>
<evidence type="ECO:0000259" key="7">
    <source>
        <dbReference type="Pfam" id="PF01435"/>
    </source>
</evidence>
<keyword evidence="6" id="KW-0482">Metalloprotease</keyword>
<dbReference type="GO" id="GO:0046872">
    <property type="term" value="F:metal ion binding"/>
    <property type="evidence" value="ECO:0007669"/>
    <property type="project" value="UniProtKB-KW"/>
</dbReference>
<evidence type="ECO:0000256" key="2">
    <source>
        <dbReference type="ARBA" id="ARBA00022670"/>
    </source>
</evidence>
<dbReference type="Gene3D" id="3.30.2010.10">
    <property type="entry name" value="Metalloproteases ('zincins'), catalytic domain"/>
    <property type="match status" value="1"/>
</dbReference>
<dbReference type="InterPro" id="IPR001915">
    <property type="entry name" value="Peptidase_M48"/>
</dbReference>
<sequence length="131" mass="14723">MQYLKLLISVSFLNFVISCSVNPVTGEKDFVLMSEDTELEMGRNYYSQILQSQTVYDDSRIQNYVQSIGDSLAKTSHRANLIYRFTVLDSPEVNAFALPGGYIFINRGLMAYLSTEEELAAVLGHEIGHVT</sequence>
<dbReference type="PANTHER" id="PTHR22726">
    <property type="entry name" value="METALLOENDOPEPTIDASE OMA1"/>
    <property type="match status" value="1"/>
</dbReference>
<accession>A0A382FG65</accession>
<keyword evidence="5" id="KW-0862">Zinc</keyword>
<dbReference type="GO" id="GO:0004222">
    <property type="term" value="F:metalloendopeptidase activity"/>
    <property type="evidence" value="ECO:0007669"/>
    <property type="project" value="InterPro"/>
</dbReference>
<evidence type="ECO:0000256" key="4">
    <source>
        <dbReference type="ARBA" id="ARBA00022801"/>
    </source>
</evidence>
<gene>
    <name evidence="8" type="ORF">METZ01_LOCUS213825</name>
</gene>
<dbReference type="PANTHER" id="PTHR22726:SF24">
    <property type="entry name" value="M48 FAMILY METALLOPEPTIDASE"/>
    <property type="match status" value="1"/>
</dbReference>
<organism evidence="8">
    <name type="scientific">marine metagenome</name>
    <dbReference type="NCBI Taxonomy" id="408172"/>
    <lineage>
        <taxon>unclassified sequences</taxon>
        <taxon>metagenomes</taxon>
        <taxon>ecological metagenomes</taxon>
    </lineage>
</organism>
<reference evidence="8" key="1">
    <citation type="submission" date="2018-05" db="EMBL/GenBank/DDBJ databases">
        <authorList>
            <person name="Lanie J.A."/>
            <person name="Ng W.-L."/>
            <person name="Kazmierczak K.M."/>
            <person name="Andrzejewski T.M."/>
            <person name="Davidsen T.M."/>
            <person name="Wayne K.J."/>
            <person name="Tettelin H."/>
            <person name="Glass J.I."/>
            <person name="Rusch D."/>
            <person name="Podicherti R."/>
            <person name="Tsui H.-C.T."/>
            <person name="Winkler M.E."/>
        </authorList>
    </citation>
    <scope>NUCLEOTIDE SEQUENCE</scope>
</reference>
<proteinExistence type="predicted"/>
<dbReference type="AlphaFoldDB" id="A0A382FG65"/>
<comment type="cofactor">
    <cofactor evidence="1">
        <name>Zn(2+)</name>
        <dbReference type="ChEBI" id="CHEBI:29105"/>
    </cofactor>
</comment>
<dbReference type="InterPro" id="IPR051156">
    <property type="entry name" value="Mito/Outer_Membr_Metalloprot"/>
</dbReference>
<evidence type="ECO:0000256" key="3">
    <source>
        <dbReference type="ARBA" id="ARBA00022723"/>
    </source>
</evidence>
<evidence type="ECO:0000313" key="8">
    <source>
        <dbReference type="EMBL" id="SVB60971.1"/>
    </source>
</evidence>
<dbReference type="PROSITE" id="PS51257">
    <property type="entry name" value="PROKAR_LIPOPROTEIN"/>
    <property type="match status" value="1"/>
</dbReference>
<keyword evidence="3" id="KW-0479">Metal-binding</keyword>
<feature type="non-terminal residue" evidence="8">
    <location>
        <position position="131"/>
    </location>
</feature>
<keyword evidence="4" id="KW-0378">Hydrolase</keyword>
<keyword evidence="2" id="KW-0645">Protease</keyword>
<evidence type="ECO:0000256" key="6">
    <source>
        <dbReference type="ARBA" id="ARBA00023049"/>
    </source>
</evidence>
<dbReference type="EMBL" id="UINC01049326">
    <property type="protein sequence ID" value="SVB60971.1"/>
    <property type="molecule type" value="Genomic_DNA"/>
</dbReference>
<dbReference type="GO" id="GO:0016020">
    <property type="term" value="C:membrane"/>
    <property type="evidence" value="ECO:0007669"/>
    <property type="project" value="TreeGrafter"/>
</dbReference>
<name>A0A382FG65_9ZZZZ</name>
<feature type="domain" description="Peptidase M48" evidence="7">
    <location>
        <begin position="62"/>
        <end position="131"/>
    </location>
</feature>
<dbReference type="GO" id="GO:0051603">
    <property type="term" value="P:proteolysis involved in protein catabolic process"/>
    <property type="evidence" value="ECO:0007669"/>
    <property type="project" value="TreeGrafter"/>
</dbReference>